<reference evidence="1 2" key="1">
    <citation type="journal article" date="2016" name="Nat. Commun.">
        <title>Thousands of microbial genomes shed light on interconnected biogeochemical processes in an aquifer system.</title>
        <authorList>
            <person name="Anantharaman K."/>
            <person name="Brown C.T."/>
            <person name="Hug L.A."/>
            <person name="Sharon I."/>
            <person name="Castelle C.J."/>
            <person name="Probst A.J."/>
            <person name="Thomas B.C."/>
            <person name="Singh A."/>
            <person name="Wilkins M.J."/>
            <person name="Karaoz U."/>
            <person name="Brodie E.L."/>
            <person name="Williams K.H."/>
            <person name="Hubbard S.S."/>
            <person name="Banfield J.F."/>
        </authorList>
    </citation>
    <scope>NUCLEOTIDE SEQUENCE [LARGE SCALE GENOMIC DNA]</scope>
</reference>
<comment type="caution">
    <text evidence="1">The sequence shown here is derived from an EMBL/GenBank/DDBJ whole genome shotgun (WGS) entry which is preliminary data.</text>
</comment>
<evidence type="ECO:0000313" key="1">
    <source>
        <dbReference type="EMBL" id="OGY82133.1"/>
    </source>
</evidence>
<dbReference type="EMBL" id="MHKD01000038">
    <property type="protein sequence ID" value="OGY82133.1"/>
    <property type="molecule type" value="Genomic_DNA"/>
</dbReference>
<protein>
    <submittedName>
        <fullName evidence="1">Uncharacterized protein</fullName>
    </submittedName>
</protein>
<dbReference type="STRING" id="1798542.A3F54_04070"/>
<dbReference type="Proteomes" id="UP000176952">
    <property type="component" value="Unassembled WGS sequence"/>
</dbReference>
<accession>A0A1G2AYZ1</accession>
<proteinExistence type="predicted"/>
<evidence type="ECO:0000313" key="2">
    <source>
        <dbReference type="Proteomes" id="UP000176952"/>
    </source>
</evidence>
<name>A0A1G2AYZ1_9BACT</name>
<dbReference type="AlphaFoldDB" id="A0A1G2AYZ1"/>
<organism evidence="1 2">
    <name type="scientific">Candidatus Kerfeldbacteria bacterium RIFCSPHIGHO2_12_FULL_48_17</name>
    <dbReference type="NCBI Taxonomy" id="1798542"/>
    <lineage>
        <taxon>Bacteria</taxon>
        <taxon>Candidatus Kerfeldiibacteriota</taxon>
    </lineage>
</organism>
<sequence length="307" mass="34950">MKIQRVLHPEVVLDVRGPKDARSVYKTLLSEIVLLPGGRARYPAEWERKVPGVRGSSALDSFFILKEYEQRRPRNYFIPQNFGRALSLVDKNIPTRVLPEKFFAFFQLGENTISDEEGEVDCAYVKIDPSVSVPGERDISVFYLNKLWQTTTKLRMRLEEKSITSLVEAAKVVDYVPEEVGGKTVSVRENAVKGSSVPLRSAVFRLFINAVVYLHTQDPELLSLSPLPLLSKTRRAQEIERSPDVLNLCSIPLTLLNFQFNQPRQYSVGSAAVRGHLRWQPFGPAFSQVKLIWIDEHERHFNQEGAV</sequence>
<gene>
    <name evidence="1" type="ORF">A3F54_04070</name>
</gene>